<dbReference type="AlphaFoldDB" id="A0A948TPW5"/>
<comment type="caution">
    <text evidence="9">The sequence shown here is derived from an EMBL/GenBank/DDBJ whole genome shotgun (WGS) entry which is preliminary data.</text>
</comment>
<reference evidence="9" key="2">
    <citation type="submission" date="2021-04" db="EMBL/GenBank/DDBJ databases">
        <authorList>
            <person name="Gilroy R."/>
        </authorList>
    </citation>
    <scope>NUCLEOTIDE SEQUENCE</scope>
    <source>
        <strain evidence="9">8470</strain>
    </source>
</reference>
<name>A0A948TPW5_9BACT</name>
<keyword evidence="5 8" id="KW-1133">Transmembrane helix</keyword>
<keyword evidence="6" id="KW-0406">Ion transport</keyword>
<feature type="transmembrane region" description="Helical" evidence="8">
    <location>
        <begin position="390"/>
        <end position="413"/>
    </location>
</feature>
<feature type="transmembrane region" description="Helical" evidence="8">
    <location>
        <begin position="183"/>
        <end position="205"/>
    </location>
</feature>
<dbReference type="PANTHER" id="PTHR32024:SF1">
    <property type="entry name" value="KTR SYSTEM POTASSIUM UPTAKE PROTEIN B"/>
    <property type="match status" value="1"/>
</dbReference>
<dbReference type="GO" id="GO:0008324">
    <property type="term" value="F:monoatomic cation transmembrane transporter activity"/>
    <property type="evidence" value="ECO:0007669"/>
    <property type="project" value="InterPro"/>
</dbReference>
<organism evidence="9 10">
    <name type="scientific">Candidatus Phocaeicola excrementipullorum</name>
    <dbReference type="NCBI Taxonomy" id="2838731"/>
    <lineage>
        <taxon>Bacteria</taxon>
        <taxon>Pseudomonadati</taxon>
        <taxon>Bacteroidota</taxon>
        <taxon>Bacteroidia</taxon>
        <taxon>Bacteroidales</taxon>
        <taxon>Bacteroidaceae</taxon>
        <taxon>Phocaeicola</taxon>
    </lineage>
</organism>
<evidence type="ECO:0000313" key="10">
    <source>
        <dbReference type="Proteomes" id="UP000784286"/>
    </source>
</evidence>
<feature type="transmembrane region" description="Helical" evidence="8">
    <location>
        <begin position="515"/>
        <end position="533"/>
    </location>
</feature>
<dbReference type="Pfam" id="PF02386">
    <property type="entry name" value="TrkH"/>
    <property type="match status" value="1"/>
</dbReference>
<sequence>MDYWERLFLYRKKLLLPRINQLVNWMLGITYVCAVAFLAALVYEYGFRISEGERAIIHWVYRSVWVVFLLSMTLQIVFRQDDSPYKFTPWTWVLSVLLYLTLLPVVFHQPESGTEVYWIWAFFRSPYYRGAILLLYSFYQLSGSLVRLMGKRTNPPLILAGSFLVIILLGTGMLLLPRATYDGIHWIDALFTATSATCVTGLVSVDVPSTFTLEGQIIIILLIQIGGLGLMTLTSFFAMFFMGNTSIYNQLVVGDMISSNSLNSLLSTLLYILGFTLTIEGIGMLVIWYSIHGTLGMTLDEELFFSAFHSISAFCNAGFSILPGGMSNPLVMQNHNLLYITLGLLIALGGIGFPILVNLYETVSYYLGYWKWKVFGRSRRFDKRVHLYNLNTKIVLVCTAVLLVVGTLVIAVIEWNQALAGMPVADKLVHSFFNSSCPRTAGFVSVPLLSFSVQTLLFMLILMVIGGGTQSTAGGVKINVFAVAMLNLWAVIRGSEHVTILRRELSHDSIRRSNAVIMLYLMIAFAGMFILSMLEPDAPLLAIVFECISALSTVGSSLDLTPKLGGWGKILIVLMMFVGRVGAFTLATGLIRQEKKRNYKYPSDNIIIN</sequence>
<dbReference type="Proteomes" id="UP000784286">
    <property type="component" value="Unassembled WGS sequence"/>
</dbReference>
<dbReference type="EMBL" id="JAHLFJ010000108">
    <property type="protein sequence ID" value="MBU3857244.1"/>
    <property type="molecule type" value="Genomic_DNA"/>
</dbReference>
<feature type="transmembrane region" description="Helical" evidence="8">
    <location>
        <begin position="540"/>
        <end position="558"/>
    </location>
</feature>
<evidence type="ECO:0000256" key="4">
    <source>
        <dbReference type="ARBA" id="ARBA00022692"/>
    </source>
</evidence>
<evidence type="ECO:0000256" key="6">
    <source>
        <dbReference type="ARBA" id="ARBA00023065"/>
    </source>
</evidence>
<feature type="transmembrane region" description="Helical" evidence="8">
    <location>
        <begin position="90"/>
        <end position="107"/>
    </location>
</feature>
<feature type="transmembrane region" description="Helical" evidence="8">
    <location>
        <begin position="342"/>
        <end position="369"/>
    </location>
</feature>
<dbReference type="PANTHER" id="PTHR32024">
    <property type="entry name" value="TRK SYSTEM POTASSIUM UPTAKE PROTEIN TRKG-RELATED"/>
    <property type="match status" value="1"/>
</dbReference>
<feature type="transmembrane region" description="Helical" evidence="8">
    <location>
        <begin position="441"/>
        <end position="466"/>
    </location>
</feature>
<evidence type="ECO:0000256" key="3">
    <source>
        <dbReference type="ARBA" id="ARBA00022475"/>
    </source>
</evidence>
<feature type="transmembrane region" description="Helical" evidence="8">
    <location>
        <begin position="21"/>
        <end position="43"/>
    </location>
</feature>
<reference evidence="9" key="1">
    <citation type="journal article" date="2021" name="PeerJ">
        <title>Extensive microbial diversity within the chicken gut microbiome revealed by metagenomics and culture.</title>
        <authorList>
            <person name="Gilroy R."/>
            <person name="Ravi A."/>
            <person name="Getino M."/>
            <person name="Pursley I."/>
            <person name="Horton D.L."/>
            <person name="Alikhan N.F."/>
            <person name="Baker D."/>
            <person name="Gharbi K."/>
            <person name="Hall N."/>
            <person name="Watson M."/>
            <person name="Adriaenssens E.M."/>
            <person name="Foster-Nyarko E."/>
            <person name="Jarju S."/>
            <person name="Secka A."/>
            <person name="Antonio M."/>
            <person name="Oren A."/>
            <person name="Chaudhuri R.R."/>
            <person name="La Ragione R."/>
            <person name="Hildebrand F."/>
            <person name="Pallen M.J."/>
        </authorList>
    </citation>
    <scope>NUCLEOTIDE SEQUENCE</scope>
    <source>
        <strain evidence="9">8470</strain>
    </source>
</reference>
<evidence type="ECO:0000256" key="5">
    <source>
        <dbReference type="ARBA" id="ARBA00022989"/>
    </source>
</evidence>
<evidence type="ECO:0000256" key="8">
    <source>
        <dbReference type="SAM" id="Phobius"/>
    </source>
</evidence>
<feature type="transmembrane region" description="Helical" evidence="8">
    <location>
        <begin position="269"/>
        <end position="291"/>
    </location>
</feature>
<accession>A0A948TPW5</accession>
<feature type="transmembrane region" description="Helical" evidence="8">
    <location>
        <begin position="55"/>
        <end position="78"/>
    </location>
</feature>
<dbReference type="GO" id="GO:0005886">
    <property type="term" value="C:plasma membrane"/>
    <property type="evidence" value="ECO:0007669"/>
    <property type="project" value="UniProtKB-SubCell"/>
</dbReference>
<feature type="transmembrane region" description="Helical" evidence="8">
    <location>
        <begin position="127"/>
        <end position="145"/>
    </location>
</feature>
<feature type="transmembrane region" description="Helical" evidence="8">
    <location>
        <begin position="157"/>
        <end position="177"/>
    </location>
</feature>
<evidence type="ECO:0000313" key="9">
    <source>
        <dbReference type="EMBL" id="MBU3857244.1"/>
    </source>
</evidence>
<evidence type="ECO:0000256" key="2">
    <source>
        <dbReference type="ARBA" id="ARBA00022448"/>
    </source>
</evidence>
<comment type="subcellular location">
    <subcellularLocation>
        <location evidence="1">Cell membrane</location>
        <topology evidence="1">Multi-pass membrane protein</topology>
    </subcellularLocation>
</comment>
<keyword evidence="2" id="KW-0813">Transport</keyword>
<keyword evidence="3" id="KW-1003">Cell membrane</keyword>
<evidence type="ECO:0000256" key="1">
    <source>
        <dbReference type="ARBA" id="ARBA00004651"/>
    </source>
</evidence>
<keyword evidence="7 8" id="KW-0472">Membrane</keyword>
<feature type="transmembrane region" description="Helical" evidence="8">
    <location>
        <begin position="217"/>
        <end position="242"/>
    </location>
</feature>
<keyword evidence="4 8" id="KW-0812">Transmembrane</keyword>
<feature type="transmembrane region" description="Helical" evidence="8">
    <location>
        <begin position="303"/>
        <end position="322"/>
    </location>
</feature>
<feature type="transmembrane region" description="Helical" evidence="8">
    <location>
        <begin position="478"/>
        <end position="495"/>
    </location>
</feature>
<feature type="transmembrane region" description="Helical" evidence="8">
    <location>
        <begin position="570"/>
        <end position="591"/>
    </location>
</feature>
<proteinExistence type="predicted"/>
<evidence type="ECO:0000256" key="7">
    <source>
        <dbReference type="ARBA" id="ARBA00023136"/>
    </source>
</evidence>
<protein>
    <submittedName>
        <fullName evidence="9">Potassium transporter</fullName>
    </submittedName>
</protein>
<gene>
    <name evidence="9" type="ORF">H9928_12040</name>
</gene>
<dbReference type="GO" id="GO:0030001">
    <property type="term" value="P:metal ion transport"/>
    <property type="evidence" value="ECO:0007669"/>
    <property type="project" value="UniProtKB-ARBA"/>
</dbReference>
<dbReference type="InterPro" id="IPR003445">
    <property type="entry name" value="Cat_transpt"/>
</dbReference>